<dbReference type="NCBIfam" id="NF010613">
    <property type="entry name" value="PRK14013.1-3"/>
    <property type="match status" value="1"/>
</dbReference>
<feature type="transmembrane region" description="Helical" evidence="2">
    <location>
        <begin position="189"/>
        <end position="212"/>
    </location>
</feature>
<evidence type="ECO:0000256" key="1">
    <source>
        <dbReference type="SAM" id="MobiDB-lite"/>
    </source>
</evidence>
<feature type="transmembrane region" description="Helical" evidence="2">
    <location>
        <begin position="245"/>
        <end position="263"/>
    </location>
</feature>
<dbReference type="PANTHER" id="PTHR30238:SF4">
    <property type="entry name" value="SLL1022 PROTEIN"/>
    <property type="match status" value="1"/>
</dbReference>
<organism evidence="3 4">
    <name type="scientific">Streptomyces sparsogenes DSM 40356</name>
    <dbReference type="NCBI Taxonomy" id="1331668"/>
    <lineage>
        <taxon>Bacteria</taxon>
        <taxon>Bacillati</taxon>
        <taxon>Actinomycetota</taxon>
        <taxon>Actinomycetes</taxon>
        <taxon>Kitasatosporales</taxon>
        <taxon>Streptomycetaceae</taxon>
        <taxon>Streptomyces</taxon>
    </lineage>
</organism>
<feature type="transmembrane region" description="Helical" evidence="2">
    <location>
        <begin position="345"/>
        <end position="363"/>
    </location>
</feature>
<feature type="transmembrane region" description="Helical" evidence="2">
    <location>
        <begin position="30"/>
        <end position="53"/>
    </location>
</feature>
<protein>
    <recommendedName>
        <fullName evidence="5">Integral membrane protein</fullName>
    </recommendedName>
</protein>
<feature type="transmembrane region" description="Helical" evidence="2">
    <location>
        <begin position="65"/>
        <end position="90"/>
    </location>
</feature>
<dbReference type="GeneID" id="96741982"/>
<sequence>MLLKTFGWSFAVTAGGLALAGVLWGWKGLAIVGILSILEISLSFDNAVINAGILRKMNAFWQKIFLTVGVLIAVFGMRLVFPVVIVAITAKMGPLEAVKLAINDKDRYEHLVTAAHPAIAAFGGVFLLMIFLDFLFEDRDIRWLGWLEKPLAKLGKLETLSIIVALLALLVTAMTLATDVAHGGGDKSATVLLAGVAGLLTYLIVGGISGYFEDRLEEEEEEAEEAEEAEKAAKEASGAQKGGQGATVVGLAGKAAFFLFLYLEVIDASFSFDGVIGAFAITNDIFEMALGLGIGAMYIRSLTVFLVRKGTLDDYVYLEHGAHYAIGALAVILLITIKYEINEVITGLVGIVLIGASYWSSVVRNRRLAAEGGEDAKSKTEVASGV</sequence>
<evidence type="ECO:0000313" key="3">
    <source>
        <dbReference type="EMBL" id="OMI38143.1"/>
    </source>
</evidence>
<comment type="caution">
    <text evidence="3">The sequence shown here is derived from an EMBL/GenBank/DDBJ whole genome shotgun (WGS) entry which is preliminary data.</text>
</comment>
<dbReference type="PANTHER" id="PTHR30238">
    <property type="entry name" value="MEMBRANE BOUND PREDICTED REDOX MODULATOR"/>
    <property type="match status" value="1"/>
</dbReference>
<feature type="transmembrane region" description="Helical" evidence="2">
    <location>
        <begin position="321"/>
        <end position="339"/>
    </location>
</feature>
<feature type="region of interest" description="Disordered" evidence="1">
    <location>
        <begin position="219"/>
        <end position="244"/>
    </location>
</feature>
<keyword evidence="2" id="KW-0812">Transmembrane</keyword>
<dbReference type="RefSeq" id="WP_065958887.1">
    <property type="nucleotide sequence ID" value="NZ_ASQP01000248.1"/>
</dbReference>
<feature type="compositionally biased region" description="Acidic residues" evidence="1">
    <location>
        <begin position="219"/>
        <end position="228"/>
    </location>
</feature>
<keyword evidence="2" id="KW-0472">Membrane</keyword>
<dbReference type="InterPro" id="IPR007427">
    <property type="entry name" value="DUF475"/>
</dbReference>
<proteinExistence type="predicted"/>
<dbReference type="Proteomes" id="UP000186168">
    <property type="component" value="Unassembled WGS sequence"/>
</dbReference>
<dbReference type="AlphaFoldDB" id="A0A1R1SIQ5"/>
<evidence type="ECO:0000313" key="4">
    <source>
        <dbReference type="Proteomes" id="UP000186168"/>
    </source>
</evidence>
<dbReference type="Pfam" id="PF04332">
    <property type="entry name" value="DUF475"/>
    <property type="match status" value="1"/>
</dbReference>
<feature type="transmembrane region" description="Helical" evidence="2">
    <location>
        <begin position="275"/>
        <end position="300"/>
    </location>
</feature>
<feature type="transmembrane region" description="Helical" evidence="2">
    <location>
        <begin position="157"/>
        <end position="177"/>
    </location>
</feature>
<reference evidence="3 4" key="1">
    <citation type="submission" date="2013-05" db="EMBL/GenBank/DDBJ databases">
        <title>Genome sequence of Streptomyces sparsogenes DSM 40356.</title>
        <authorList>
            <person name="Coyne S."/>
            <person name="Seebeck F.P."/>
        </authorList>
    </citation>
    <scope>NUCLEOTIDE SEQUENCE [LARGE SCALE GENOMIC DNA]</scope>
    <source>
        <strain evidence="3 4">DSM 40356</strain>
    </source>
</reference>
<dbReference type="EMBL" id="ASQP01000248">
    <property type="protein sequence ID" value="OMI38143.1"/>
    <property type="molecule type" value="Genomic_DNA"/>
</dbReference>
<gene>
    <name evidence="3" type="ORF">SPAR_17970</name>
</gene>
<evidence type="ECO:0008006" key="5">
    <source>
        <dbReference type="Google" id="ProtNLM"/>
    </source>
</evidence>
<feature type="transmembrane region" description="Helical" evidence="2">
    <location>
        <begin position="110"/>
        <end position="136"/>
    </location>
</feature>
<name>A0A1R1SIQ5_9ACTN</name>
<keyword evidence="2" id="KW-1133">Transmembrane helix</keyword>
<accession>A0A1R1SIQ5</accession>
<keyword evidence="4" id="KW-1185">Reference proteome</keyword>
<evidence type="ECO:0000256" key="2">
    <source>
        <dbReference type="SAM" id="Phobius"/>
    </source>
</evidence>
<dbReference type="STRING" id="67365.GCA_001704635_03926"/>